<name>A0AC35GMB0_9BILA</name>
<protein>
    <submittedName>
        <fullName evidence="2">Uncharacterized protein</fullName>
    </submittedName>
</protein>
<proteinExistence type="predicted"/>
<accession>A0AC35GMB0</accession>
<dbReference type="Proteomes" id="UP000887580">
    <property type="component" value="Unplaced"/>
</dbReference>
<evidence type="ECO:0000313" key="2">
    <source>
        <dbReference type="WBParaSite" id="PS1159_v2.g6459.t1"/>
    </source>
</evidence>
<evidence type="ECO:0000313" key="1">
    <source>
        <dbReference type="Proteomes" id="UP000887580"/>
    </source>
</evidence>
<reference evidence="2" key="1">
    <citation type="submission" date="2022-11" db="UniProtKB">
        <authorList>
            <consortium name="WormBaseParasite"/>
        </authorList>
    </citation>
    <scope>IDENTIFICATION</scope>
</reference>
<organism evidence="1 2">
    <name type="scientific">Panagrolaimus sp. PS1159</name>
    <dbReference type="NCBI Taxonomy" id="55785"/>
    <lineage>
        <taxon>Eukaryota</taxon>
        <taxon>Metazoa</taxon>
        <taxon>Ecdysozoa</taxon>
        <taxon>Nematoda</taxon>
        <taxon>Chromadorea</taxon>
        <taxon>Rhabditida</taxon>
        <taxon>Tylenchina</taxon>
        <taxon>Panagrolaimomorpha</taxon>
        <taxon>Panagrolaimoidea</taxon>
        <taxon>Panagrolaimidae</taxon>
        <taxon>Panagrolaimus</taxon>
    </lineage>
</organism>
<sequence>MDGKNIIKTYEINSAVKVDENDPLNNLVGITKNGSFKSISRGIKQVETHVLETCSKEFFPHGLFIDWLTKIPKMYCEEHRCLNPAKIKCQKNIKMHDCSSSTQWITGFMKRNYGNHEIIVAECCQYSEAIESAFIKHVNITGRGYWTHEIFVENEKLTEMEFFNNIRKSYNTEHGTVYAASVYRLKCRSKAN</sequence>
<dbReference type="WBParaSite" id="PS1159_v2.g6459.t1">
    <property type="protein sequence ID" value="PS1159_v2.g6459.t1"/>
    <property type="gene ID" value="PS1159_v2.g6459"/>
</dbReference>